<evidence type="ECO:0000313" key="2">
    <source>
        <dbReference type="Proteomes" id="UP001595710"/>
    </source>
</evidence>
<keyword evidence="2" id="KW-1185">Reference proteome</keyword>
<accession>A0ABV7WUU8</accession>
<proteinExistence type="predicted"/>
<evidence type="ECO:0000313" key="1">
    <source>
        <dbReference type="EMBL" id="MFC3702273.1"/>
    </source>
</evidence>
<organism evidence="1 2">
    <name type="scientific">Reinekea marina</name>
    <dbReference type="NCBI Taxonomy" id="1310421"/>
    <lineage>
        <taxon>Bacteria</taxon>
        <taxon>Pseudomonadati</taxon>
        <taxon>Pseudomonadota</taxon>
        <taxon>Gammaproteobacteria</taxon>
        <taxon>Oceanospirillales</taxon>
        <taxon>Saccharospirillaceae</taxon>
        <taxon>Reinekea</taxon>
    </lineage>
</organism>
<dbReference type="Proteomes" id="UP001595710">
    <property type="component" value="Unassembled WGS sequence"/>
</dbReference>
<name>A0ABV7WUU8_9GAMM</name>
<sequence>MESLDTIFPEMKETEWKAYREAGWELALTKGKLKAEYRKKELTSIRKYFFEGILEAEMPLTTYSITMLKMFPIQNKKGYDYYYSNLNWDEKLLLDATYGSYLDQSSSGMTDQDQLAYWDYHLGTEFQPIVTRTTQKGDIALELDPNHLSFNILVNLDSYMSRDLYSFEPKWVLKLDYLFSIFKYMTANNCNVSNDLFDFYSDLISDVYNRKFGKRLTEVTEYHIQFCNEFVTKVETFEHMPGPLREALDTVRKESKP</sequence>
<gene>
    <name evidence="1" type="ORF">ACFOND_11525</name>
</gene>
<dbReference type="EMBL" id="JBHRYN010000012">
    <property type="protein sequence ID" value="MFC3702273.1"/>
    <property type="molecule type" value="Genomic_DNA"/>
</dbReference>
<protein>
    <submittedName>
        <fullName evidence="1">Uncharacterized protein</fullName>
    </submittedName>
</protein>
<reference evidence="2" key="1">
    <citation type="journal article" date="2019" name="Int. J. Syst. Evol. Microbiol.">
        <title>The Global Catalogue of Microorganisms (GCM) 10K type strain sequencing project: providing services to taxonomists for standard genome sequencing and annotation.</title>
        <authorList>
            <consortium name="The Broad Institute Genomics Platform"/>
            <consortium name="The Broad Institute Genome Sequencing Center for Infectious Disease"/>
            <person name="Wu L."/>
            <person name="Ma J."/>
        </authorList>
    </citation>
    <scope>NUCLEOTIDE SEQUENCE [LARGE SCALE GENOMIC DNA]</scope>
    <source>
        <strain evidence="2">CECT 8288</strain>
    </source>
</reference>
<dbReference type="RefSeq" id="WP_377363080.1">
    <property type="nucleotide sequence ID" value="NZ_JBHRYN010000012.1"/>
</dbReference>
<comment type="caution">
    <text evidence="1">The sequence shown here is derived from an EMBL/GenBank/DDBJ whole genome shotgun (WGS) entry which is preliminary data.</text>
</comment>